<evidence type="ECO:0000256" key="6">
    <source>
        <dbReference type="ARBA" id="ARBA00023136"/>
    </source>
</evidence>
<reference evidence="10" key="1">
    <citation type="submission" date="2024-05" db="EMBL/GenBank/DDBJ databases">
        <title>Alkalihalobacillus sp. strain MEB203 novel alkaliphilic bacterium from Lonar Lake, India.</title>
        <authorList>
            <person name="Joshi A."/>
            <person name="Thite S."/>
            <person name="Mengade P."/>
        </authorList>
    </citation>
    <scope>NUCLEOTIDE SEQUENCE</scope>
    <source>
        <strain evidence="10">MEB 203</strain>
    </source>
</reference>
<sequence length="228" mass="26364">MNTNFFYLTTELITGFFALLVITKVLGKTQITQLTPFDFISALVLGELVGNAIYDKDIGLNYVIYAVIVWGTLIYSVEWLTQKYKGTRNFLQGKPSIVIREGNIDYQQLKKDHMDINQLQQLLRQKDVFSIREVQYGILESNGSLSILKKDNYEQPNKKDLNMQSQHVFLPITLILDGEILVDNLRESGYNLAWLKQQLFTYGITDEKEVFYAEWLEGDSLYINTYSS</sequence>
<keyword evidence="6 7" id="KW-0472">Membrane</keyword>
<comment type="caution">
    <text evidence="10">The sequence shown here is derived from an EMBL/GenBank/DDBJ whole genome shotgun (WGS) entry which is preliminary data.</text>
</comment>
<feature type="domain" description="YetF C-terminal" evidence="8">
    <location>
        <begin position="83"/>
        <end position="215"/>
    </location>
</feature>
<comment type="subcellular location">
    <subcellularLocation>
        <location evidence="1">Cell membrane</location>
        <topology evidence="1">Multi-pass membrane protein</topology>
    </subcellularLocation>
</comment>
<evidence type="ECO:0000256" key="4">
    <source>
        <dbReference type="ARBA" id="ARBA00022692"/>
    </source>
</evidence>
<dbReference type="PANTHER" id="PTHR34582:SF5">
    <property type="entry name" value="UPF0702 TRANSMEMBRANE PROTEIN YETF"/>
    <property type="match status" value="1"/>
</dbReference>
<dbReference type="EMBL" id="JAOTPO010000001">
    <property type="protein sequence ID" value="MDE5412020.1"/>
    <property type="molecule type" value="Genomic_DNA"/>
</dbReference>
<evidence type="ECO:0000259" key="9">
    <source>
        <dbReference type="Pfam" id="PF20730"/>
    </source>
</evidence>
<dbReference type="Pfam" id="PF20730">
    <property type="entry name" value="YetF_N"/>
    <property type="match status" value="1"/>
</dbReference>
<dbReference type="Pfam" id="PF04239">
    <property type="entry name" value="DUF421"/>
    <property type="match status" value="1"/>
</dbReference>
<dbReference type="InterPro" id="IPR023090">
    <property type="entry name" value="UPF0702_alpha/beta_dom_sf"/>
</dbReference>
<feature type="domain" description="YetF-like N-terminal transmembrane" evidence="9">
    <location>
        <begin position="7"/>
        <end position="80"/>
    </location>
</feature>
<feature type="transmembrane region" description="Helical" evidence="7">
    <location>
        <begin position="60"/>
        <end position="80"/>
    </location>
</feature>
<keyword evidence="5 7" id="KW-1133">Transmembrane helix</keyword>
<keyword evidence="3" id="KW-1003">Cell membrane</keyword>
<proteinExistence type="inferred from homology"/>
<evidence type="ECO:0000256" key="3">
    <source>
        <dbReference type="ARBA" id="ARBA00022475"/>
    </source>
</evidence>
<keyword evidence="4 7" id="KW-0812">Transmembrane</keyword>
<dbReference type="InterPro" id="IPR007353">
    <property type="entry name" value="DUF421"/>
</dbReference>
<evidence type="ECO:0000256" key="7">
    <source>
        <dbReference type="SAM" id="Phobius"/>
    </source>
</evidence>
<comment type="similarity">
    <text evidence="2">Belongs to the UPF0702 family.</text>
</comment>
<evidence type="ECO:0000256" key="1">
    <source>
        <dbReference type="ARBA" id="ARBA00004651"/>
    </source>
</evidence>
<evidence type="ECO:0000313" key="10">
    <source>
        <dbReference type="EMBL" id="MDE5412020.1"/>
    </source>
</evidence>
<organism evidence="10 11">
    <name type="scientific">Alkalihalobacterium chitinilyticum</name>
    <dbReference type="NCBI Taxonomy" id="2980103"/>
    <lineage>
        <taxon>Bacteria</taxon>
        <taxon>Bacillati</taxon>
        <taxon>Bacillota</taxon>
        <taxon>Bacilli</taxon>
        <taxon>Bacillales</taxon>
        <taxon>Bacillaceae</taxon>
        <taxon>Alkalihalobacterium</taxon>
    </lineage>
</organism>
<dbReference type="RefSeq" id="WP_275116644.1">
    <property type="nucleotide sequence ID" value="NZ_JAOTPO010000001.1"/>
</dbReference>
<accession>A0ABT5V9Q8</accession>
<feature type="transmembrane region" description="Helical" evidence="7">
    <location>
        <begin position="6"/>
        <end position="27"/>
    </location>
</feature>
<dbReference type="InterPro" id="IPR048454">
    <property type="entry name" value="YetF_N"/>
</dbReference>
<keyword evidence="11" id="KW-1185">Reference proteome</keyword>
<evidence type="ECO:0000256" key="5">
    <source>
        <dbReference type="ARBA" id="ARBA00022989"/>
    </source>
</evidence>
<evidence type="ECO:0000313" key="11">
    <source>
        <dbReference type="Proteomes" id="UP001148125"/>
    </source>
</evidence>
<evidence type="ECO:0000256" key="2">
    <source>
        <dbReference type="ARBA" id="ARBA00006448"/>
    </source>
</evidence>
<name>A0ABT5V9Q8_9BACI</name>
<evidence type="ECO:0000259" key="8">
    <source>
        <dbReference type="Pfam" id="PF04239"/>
    </source>
</evidence>
<dbReference type="Gene3D" id="3.30.240.20">
    <property type="entry name" value="bsu07140 like domains"/>
    <property type="match status" value="2"/>
</dbReference>
<dbReference type="PANTHER" id="PTHR34582">
    <property type="entry name" value="UPF0702 TRANSMEMBRANE PROTEIN YCAP"/>
    <property type="match status" value="1"/>
</dbReference>
<protein>
    <submittedName>
        <fullName evidence="10">DUF421 domain-containing protein</fullName>
    </submittedName>
</protein>
<gene>
    <name evidence="10" type="ORF">N7Z68_01305</name>
</gene>
<dbReference type="Proteomes" id="UP001148125">
    <property type="component" value="Unassembled WGS sequence"/>
</dbReference>